<evidence type="ECO:0000256" key="3">
    <source>
        <dbReference type="ARBA" id="ARBA00022475"/>
    </source>
</evidence>
<feature type="signal peptide" evidence="8">
    <location>
        <begin position="1"/>
        <end position="26"/>
    </location>
</feature>
<protein>
    <submittedName>
        <fullName evidence="10">Small-conductance mechanosensitive channel</fullName>
    </submittedName>
</protein>
<dbReference type="Gene3D" id="1.10.287.1260">
    <property type="match status" value="1"/>
</dbReference>
<dbReference type="Pfam" id="PF21082">
    <property type="entry name" value="MS_channel_3rd"/>
    <property type="match status" value="1"/>
</dbReference>
<evidence type="ECO:0000256" key="6">
    <source>
        <dbReference type="ARBA" id="ARBA00023136"/>
    </source>
</evidence>
<dbReference type="EMBL" id="CP042912">
    <property type="protein sequence ID" value="QEG24900.1"/>
    <property type="molecule type" value="Genomic_DNA"/>
</dbReference>
<dbReference type="Pfam" id="PF04972">
    <property type="entry name" value="BON"/>
    <property type="match status" value="1"/>
</dbReference>
<evidence type="ECO:0000259" key="9">
    <source>
        <dbReference type="PROSITE" id="PS50914"/>
    </source>
</evidence>
<dbReference type="SUPFAM" id="SSF50182">
    <property type="entry name" value="Sm-like ribonucleoproteins"/>
    <property type="match status" value="1"/>
</dbReference>
<name>A0A5B9PHX4_9BACT</name>
<dbReference type="Gene3D" id="3.30.1340.30">
    <property type="match status" value="1"/>
</dbReference>
<keyword evidence="8" id="KW-0732">Signal</keyword>
<proteinExistence type="inferred from homology"/>
<keyword evidence="6 7" id="KW-0472">Membrane</keyword>
<dbReference type="Proteomes" id="UP000322214">
    <property type="component" value="Chromosome"/>
</dbReference>
<dbReference type="InterPro" id="IPR010920">
    <property type="entry name" value="LSM_dom_sf"/>
</dbReference>
<dbReference type="SUPFAM" id="SSF82861">
    <property type="entry name" value="Mechanosensitive channel protein MscS (YggB), transmembrane region"/>
    <property type="match status" value="1"/>
</dbReference>
<gene>
    <name evidence="10" type="primary">mscS_2</name>
    <name evidence="10" type="ORF">MFFC18_48230</name>
</gene>
<dbReference type="Gene3D" id="3.30.70.100">
    <property type="match status" value="1"/>
</dbReference>
<dbReference type="InterPro" id="IPR011014">
    <property type="entry name" value="MscS_channel_TM-2"/>
</dbReference>
<evidence type="ECO:0000256" key="2">
    <source>
        <dbReference type="ARBA" id="ARBA00008017"/>
    </source>
</evidence>
<dbReference type="InterPro" id="IPR023408">
    <property type="entry name" value="MscS_beta-dom_sf"/>
</dbReference>
<sequence length="425" mass="46836" precursor="true">MRPRNIMFQMTLVILLSMMMANASIAQDDGSGGSEESNDAVATTPNTVAVEDVADDSKIVQRLQGILESSGWFEEVEVTSQNGFVNINGFAISDENSDWATEIASRTTDVIGVSNNLEVKSRIDFGQSMSVVGKSLDKLYRDFLLRVPFIIAGIVVIALTWIVSRLFAFVFSRVLENRETIRASLRDLIKQLASISIWVVGFLIATVVVFPGMTPARALAVLGLGSVAIGFAFKDIFENFFAGVLILWRYPIEKGDFIQNGDVVGKVEEITIRNTMLRRTDGELVVIPNGQLFKSNVEVLTNRPKRRVRINCGVGYGEDVDRSREVIRNAVADCESISGPKSVEVFASEFADSSINFEVAWWTGAAPLEIRKSRDEVIAAIKSALDNANIEIPFPYRTLTFADSLRVEDRVSKNDDALEVSAARS</sequence>
<keyword evidence="4 7" id="KW-0812">Transmembrane</keyword>
<comment type="similarity">
    <text evidence="2">Belongs to the MscS (TC 1.A.23) family.</text>
</comment>
<dbReference type="PANTHER" id="PTHR30221">
    <property type="entry name" value="SMALL-CONDUCTANCE MECHANOSENSITIVE CHANNEL"/>
    <property type="match status" value="1"/>
</dbReference>
<feature type="transmembrane region" description="Helical" evidence="7">
    <location>
        <begin position="192"/>
        <end position="210"/>
    </location>
</feature>
<accession>A0A5B9PHX4</accession>
<dbReference type="GO" id="GO:0005886">
    <property type="term" value="C:plasma membrane"/>
    <property type="evidence" value="ECO:0007669"/>
    <property type="project" value="UniProtKB-SubCell"/>
</dbReference>
<evidence type="ECO:0000313" key="10">
    <source>
        <dbReference type="EMBL" id="QEG24900.1"/>
    </source>
</evidence>
<dbReference type="Pfam" id="PF00924">
    <property type="entry name" value="MS_channel_2nd"/>
    <property type="match status" value="1"/>
</dbReference>
<dbReference type="PROSITE" id="PS50914">
    <property type="entry name" value="BON"/>
    <property type="match status" value="1"/>
</dbReference>
<dbReference type="KEGG" id="mff:MFFC18_48230"/>
<dbReference type="PANTHER" id="PTHR30221:SF1">
    <property type="entry name" value="SMALL-CONDUCTANCE MECHANOSENSITIVE CHANNEL"/>
    <property type="match status" value="1"/>
</dbReference>
<dbReference type="InterPro" id="IPR007055">
    <property type="entry name" value="BON_dom"/>
</dbReference>
<evidence type="ECO:0000313" key="11">
    <source>
        <dbReference type="Proteomes" id="UP000322214"/>
    </source>
</evidence>
<dbReference type="Gene3D" id="2.30.30.60">
    <property type="match status" value="1"/>
</dbReference>
<evidence type="ECO:0000256" key="5">
    <source>
        <dbReference type="ARBA" id="ARBA00022989"/>
    </source>
</evidence>
<dbReference type="GO" id="GO:0008381">
    <property type="term" value="F:mechanosensitive monoatomic ion channel activity"/>
    <property type="evidence" value="ECO:0007669"/>
    <property type="project" value="InterPro"/>
</dbReference>
<keyword evidence="11" id="KW-1185">Reference proteome</keyword>
<feature type="domain" description="BON" evidence="9">
    <location>
        <begin position="55"/>
        <end position="121"/>
    </location>
</feature>
<evidence type="ECO:0000256" key="1">
    <source>
        <dbReference type="ARBA" id="ARBA00004651"/>
    </source>
</evidence>
<dbReference type="InterPro" id="IPR006685">
    <property type="entry name" value="MscS_channel_2nd"/>
</dbReference>
<comment type="subcellular location">
    <subcellularLocation>
        <location evidence="1">Cell membrane</location>
        <topology evidence="1">Multi-pass membrane protein</topology>
    </subcellularLocation>
</comment>
<dbReference type="InterPro" id="IPR049278">
    <property type="entry name" value="MS_channel_C"/>
</dbReference>
<feature type="chain" id="PRO_5022740548" evidence="8">
    <location>
        <begin position="27"/>
        <end position="425"/>
    </location>
</feature>
<dbReference type="SUPFAM" id="SSF82689">
    <property type="entry name" value="Mechanosensitive channel protein MscS (YggB), C-terminal domain"/>
    <property type="match status" value="1"/>
</dbReference>
<dbReference type="InterPro" id="IPR011066">
    <property type="entry name" value="MscS_channel_C_sf"/>
</dbReference>
<dbReference type="AlphaFoldDB" id="A0A5B9PHX4"/>
<dbReference type="InterPro" id="IPR045275">
    <property type="entry name" value="MscS_archaea/bacteria_type"/>
</dbReference>
<dbReference type="RefSeq" id="WP_084417101.1">
    <property type="nucleotide sequence ID" value="NZ_CP042912.1"/>
</dbReference>
<reference evidence="10 11" key="1">
    <citation type="submission" date="2019-08" db="EMBL/GenBank/DDBJ databases">
        <title>Deep-cultivation of Planctomycetes and their phenomic and genomic characterization uncovers novel biology.</title>
        <authorList>
            <person name="Wiegand S."/>
            <person name="Jogler M."/>
            <person name="Boedeker C."/>
            <person name="Pinto D."/>
            <person name="Vollmers J."/>
            <person name="Rivas-Marin E."/>
            <person name="Kohn T."/>
            <person name="Peeters S.H."/>
            <person name="Heuer A."/>
            <person name="Rast P."/>
            <person name="Oberbeckmann S."/>
            <person name="Bunk B."/>
            <person name="Jeske O."/>
            <person name="Meyerdierks A."/>
            <person name="Storesund J.E."/>
            <person name="Kallscheuer N."/>
            <person name="Luecker S."/>
            <person name="Lage O.M."/>
            <person name="Pohl T."/>
            <person name="Merkel B.J."/>
            <person name="Hornburger P."/>
            <person name="Mueller R.-W."/>
            <person name="Bruemmer F."/>
            <person name="Labrenz M."/>
            <person name="Spormann A.M."/>
            <person name="Op den Camp H."/>
            <person name="Overmann J."/>
            <person name="Amann R."/>
            <person name="Jetten M.S.M."/>
            <person name="Mascher T."/>
            <person name="Medema M.H."/>
            <person name="Devos D.P."/>
            <person name="Kaster A.-K."/>
            <person name="Ovreas L."/>
            <person name="Rohde M."/>
            <person name="Galperin M.Y."/>
            <person name="Jogler C."/>
        </authorList>
    </citation>
    <scope>NUCLEOTIDE SEQUENCE [LARGE SCALE GENOMIC DNA]</scope>
    <source>
        <strain evidence="10 11">FC18</strain>
    </source>
</reference>
<keyword evidence="3" id="KW-1003">Cell membrane</keyword>
<dbReference type="STRING" id="980251.GCA_001642875_01654"/>
<evidence type="ECO:0000256" key="4">
    <source>
        <dbReference type="ARBA" id="ARBA00022692"/>
    </source>
</evidence>
<evidence type="ECO:0000256" key="7">
    <source>
        <dbReference type="SAM" id="Phobius"/>
    </source>
</evidence>
<dbReference type="OrthoDB" id="9809206at2"/>
<keyword evidence="5 7" id="KW-1133">Transmembrane helix</keyword>
<feature type="transmembrane region" description="Helical" evidence="7">
    <location>
        <begin position="149"/>
        <end position="171"/>
    </location>
</feature>
<organism evidence="10 11">
    <name type="scientific">Mariniblastus fucicola</name>
    <dbReference type="NCBI Taxonomy" id="980251"/>
    <lineage>
        <taxon>Bacteria</taxon>
        <taxon>Pseudomonadati</taxon>
        <taxon>Planctomycetota</taxon>
        <taxon>Planctomycetia</taxon>
        <taxon>Pirellulales</taxon>
        <taxon>Pirellulaceae</taxon>
        <taxon>Mariniblastus</taxon>
    </lineage>
</organism>
<evidence type="ECO:0000256" key="8">
    <source>
        <dbReference type="SAM" id="SignalP"/>
    </source>
</evidence>